<dbReference type="CDD" id="cd18186">
    <property type="entry name" value="BTB_POZ_ZBTB_KLHL-like"/>
    <property type="match status" value="1"/>
</dbReference>
<dbReference type="PANTHER" id="PTHR22744">
    <property type="entry name" value="HELIX LOOP HELIX PROTEIN 21-RELATED"/>
    <property type="match status" value="1"/>
</dbReference>
<dbReference type="SMART" id="SM00225">
    <property type="entry name" value="BTB"/>
    <property type="match status" value="1"/>
</dbReference>
<dbReference type="InterPro" id="IPR008974">
    <property type="entry name" value="TRAF-like"/>
</dbReference>
<protein>
    <submittedName>
        <fullName evidence="3">BTB domain-containing protein</fullName>
    </submittedName>
</protein>
<dbReference type="InterPro" id="IPR000210">
    <property type="entry name" value="BTB/POZ_dom"/>
</dbReference>
<dbReference type="CDD" id="cd00121">
    <property type="entry name" value="MATH"/>
    <property type="match status" value="1"/>
</dbReference>
<dbReference type="PROSITE" id="PS50097">
    <property type="entry name" value="BTB"/>
    <property type="match status" value="1"/>
</dbReference>
<reference evidence="3" key="2">
    <citation type="submission" date="2020-10" db="UniProtKB">
        <authorList>
            <consortium name="WormBaseParasite"/>
        </authorList>
    </citation>
    <scope>IDENTIFICATION</scope>
</reference>
<organism evidence="2 3">
    <name type="scientific">Panagrellus redivivus</name>
    <name type="common">Microworm</name>
    <dbReference type="NCBI Taxonomy" id="6233"/>
    <lineage>
        <taxon>Eukaryota</taxon>
        <taxon>Metazoa</taxon>
        <taxon>Ecdysozoa</taxon>
        <taxon>Nematoda</taxon>
        <taxon>Chromadorea</taxon>
        <taxon>Rhabditida</taxon>
        <taxon>Tylenchina</taxon>
        <taxon>Panagrolaimomorpha</taxon>
        <taxon>Panagrolaimoidea</taxon>
        <taxon>Panagrolaimidae</taxon>
        <taxon>Panagrellus</taxon>
    </lineage>
</organism>
<evidence type="ECO:0000313" key="2">
    <source>
        <dbReference type="Proteomes" id="UP000492821"/>
    </source>
</evidence>
<proteinExistence type="predicted"/>
<dbReference type="Gene3D" id="3.30.710.10">
    <property type="entry name" value="Potassium Channel Kv1.1, Chain A"/>
    <property type="match status" value="1"/>
</dbReference>
<sequence>MSFTKLIMVHKDSISFTLNETDLTGMQVGKKLKTPQRDVPRSDGLKWWIEYYPAGINQSYSHHLSVLVNMNKAVSAKCKFEVGRSSMHKFYTYNIVDTQCYAFRQFASHWALSLFFVEGKISVTCEVEFTLPMPITFVKPCYGQFCDHVLTDFALVVDSERVEVHKSLLSLMSPVFHALLSNNTDESEIEIKDFDFATVKAAIDFCYGREPETVPIDTVFNMLYFAEQYDIKAVTNLMNEMPEFCISTHTFIAIIQYADKFCKDGVFDECCKFFEKHQKEIVKMKKFDTLSLLLVKRLLKQAFGLKTEFEVLRHAHTYGITFILGPLEQPIFESLSLDTFCNSVSYAWECSRDYLKPACAKFFNEHVADIVNMNAFVNLSPSIVQKLMQLRYELLLENQIQLPSQPINQSLISIIYTSITKSIAKLFSKKQ</sequence>
<accession>A0A7E4UL41</accession>
<evidence type="ECO:0000313" key="3">
    <source>
        <dbReference type="WBParaSite" id="Pan_g10032.t1"/>
    </source>
</evidence>
<feature type="domain" description="BTB" evidence="1">
    <location>
        <begin position="151"/>
        <end position="215"/>
    </location>
</feature>
<dbReference type="WBParaSite" id="Pan_g10032.t1">
    <property type="protein sequence ID" value="Pan_g10032.t1"/>
    <property type="gene ID" value="Pan_g10032"/>
</dbReference>
<dbReference type="Proteomes" id="UP000492821">
    <property type="component" value="Unassembled WGS sequence"/>
</dbReference>
<dbReference type="Gene3D" id="2.60.210.10">
    <property type="entry name" value="Apoptosis, Tumor Necrosis Factor Receptor Associated Protein 2, Chain A"/>
    <property type="match status" value="1"/>
</dbReference>
<dbReference type="AlphaFoldDB" id="A0A7E4UL41"/>
<keyword evidence="2" id="KW-1185">Reference proteome</keyword>
<reference evidence="2" key="1">
    <citation type="journal article" date="2013" name="Genetics">
        <title>The draft genome and transcriptome of Panagrellus redivivus are shaped by the harsh demands of a free-living lifestyle.</title>
        <authorList>
            <person name="Srinivasan J."/>
            <person name="Dillman A.R."/>
            <person name="Macchietto M.G."/>
            <person name="Heikkinen L."/>
            <person name="Lakso M."/>
            <person name="Fracchia K.M."/>
            <person name="Antoshechkin I."/>
            <person name="Mortazavi A."/>
            <person name="Wong G."/>
            <person name="Sternberg P.W."/>
        </authorList>
    </citation>
    <scope>NUCLEOTIDE SEQUENCE [LARGE SCALE GENOMIC DNA]</scope>
    <source>
        <strain evidence="2">MT8872</strain>
    </source>
</reference>
<evidence type="ECO:0000259" key="1">
    <source>
        <dbReference type="PROSITE" id="PS50097"/>
    </source>
</evidence>
<dbReference type="Pfam" id="PF00651">
    <property type="entry name" value="BTB"/>
    <property type="match status" value="1"/>
</dbReference>
<dbReference type="InterPro" id="IPR011333">
    <property type="entry name" value="SKP1/BTB/POZ_sf"/>
</dbReference>
<dbReference type="SUPFAM" id="SSF54695">
    <property type="entry name" value="POZ domain"/>
    <property type="match status" value="1"/>
</dbReference>
<dbReference type="InterPro" id="IPR002083">
    <property type="entry name" value="MATH/TRAF_dom"/>
</dbReference>
<dbReference type="SUPFAM" id="SSF49599">
    <property type="entry name" value="TRAF domain-like"/>
    <property type="match status" value="1"/>
</dbReference>
<name>A0A7E4UL41_PANRE</name>
<dbReference type="PANTHER" id="PTHR22744:SF17">
    <property type="entry name" value="BTB DOMAIN-CONTAINING PROTEIN"/>
    <property type="match status" value="1"/>
</dbReference>